<dbReference type="InterPro" id="IPR058530">
    <property type="entry name" value="Baseplate_J-like_C"/>
</dbReference>
<accession>A0ABW5R7Q1</accession>
<feature type="domain" description="Baseplate J-like central" evidence="3">
    <location>
        <begin position="192"/>
        <end position="263"/>
    </location>
</feature>
<dbReference type="Pfam" id="PF04865">
    <property type="entry name" value="Baseplate_J"/>
    <property type="match status" value="1"/>
</dbReference>
<gene>
    <name evidence="5" type="ORF">ACFSUC_05325</name>
</gene>
<dbReference type="PANTHER" id="PTHR37829">
    <property type="entry name" value="PHAGE-LIKE ELEMENT PBSX PROTEIN XKDT"/>
    <property type="match status" value="1"/>
</dbReference>
<evidence type="ECO:0000313" key="5">
    <source>
        <dbReference type="EMBL" id="MFD2671028.1"/>
    </source>
</evidence>
<sequence>MSYENQTKQAILNRLLDASPTDLDKRQGSITYDLLSPAAIEMAEMYTQLDQVLQFGFADTTYGPFLDLRCQELGVYRKPAVRAVGEVTISGPEGTIIPAGTLLLTEAGTQNDSQSFMTTEEGVIVGGEVQVSAEAQKGGADGNVDANQIILVSGHLAGIVSVVNRAPFDGGANEENDQSLLNRYYDRVRKPATSGNKNQYIHWAKEVAGVSDAKVYPLWNNQPGTVKIVLLDEEKTAPPQEIVDSVSTYIEEVRPIGANVMVEGAIEVPVHIQVRLTIMQGVLQSEAIQQISEHITAYLKTLAFFDPVVRYTQIANAILNAEAVIDYTDLTVNGGVGNVFISDGEVAVLGTVVDG</sequence>
<dbReference type="Pfam" id="PF26079">
    <property type="entry name" value="Baseplate_J_C"/>
    <property type="match status" value="1"/>
</dbReference>
<name>A0ABW5R7Q1_9BACL</name>
<organism evidence="5 6">
    <name type="scientific">Marinicrinis sediminis</name>
    <dbReference type="NCBI Taxonomy" id="1652465"/>
    <lineage>
        <taxon>Bacteria</taxon>
        <taxon>Bacillati</taxon>
        <taxon>Bacillota</taxon>
        <taxon>Bacilli</taxon>
        <taxon>Bacillales</taxon>
        <taxon>Paenibacillaceae</taxon>
    </lineage>
</organism>
<comment type="caution">
    <text evidence="5">The sequence shown here is derived from an EMBL/GenBank/DDBJ whole genome shotgun (WGS) entry which is preliminary data.</text>
</comment>
<dbReference type="PANTHER" id="PTHR37829:SF3">
    <property type="entry name" value="PROTEIN JAYE-RELATED"/>
    <property type="match status" value="1"/>
</dbReference>
<evidence type="ECO:0000259" key="4">
    <source>
        <dbReference type="Pfam" id="PF26079"/>
    </source>
</evidence>
<evidence type="ECO:0000259" key="3">
    <source>
        <dbReference type="Pfam" id="PF26078"/>
    </source>
</evidence>
<dbReference type="Proteomes" id="UP001597497">
    <property type="component" value="Unassembled WGS sequence"/>
</dbReference>
<dbReference type="RefSeq" id="WP_379928445.1">
    <property type="nucleotide sequence ID" value="NZ_JBHUMM010000007.1"/>
</dbReference>
<dbReference type="EMBL" id="JBHUMM010000007">
    <property type="protein sequence ID" value="MFD2671028.1"/>
    <property type="molecule type" value="Genomic_DNA"/>
</dbReference>
<proteinExistence type="inferred from homology"/>
<dbReference type="InterPro" id="IPR006949">
    <property type="entry name" value="Barrel_Baseplate_J-like"/>
</dbReference>
<comment type="similarity">
    <text evidence="1">Belongs to the Mu gp47/PBSX XkdT family.</text>
</comment>
<dbReference type="InterPro" id="IPR058531">
    <property type="entry name" value="Baseplate_J_M"/>
</dbReference>
<dbReference type="InterPro" id="IPR052399">
    <property type="entry name" value="Phage_Baseplate_Assmbl_Protein"/>
</dbReference>
<feature type="domain" description="Baseplate protein J-like barrel" evidence="2">
    <location>
        <begin position="87"/>
        <end position="171"/>
    </location>
</feature>
<feature type="domain" description="Baseplate J-like C-terminal" evidence="4">
    <location>
        <begin position="270"/>
        <end position="352"/>
    </location>
</feature>
<evidence type="ECO:0000256" key="1">
    <source>
        <dbReference type="ARBA" id="ARBA00038087"/>
    </source>
</evidence>
<dbReference type="Pfam" id="PF26078">
    <property type="entry name" value="Baseplate_J_M"/>
    <property type="match status" value="1"/>
</dbReference>
<keyword evidence="6" id="KW-1185">Reference proteome</keyword>
<protein>
    <submittedName>
        <fullName evidence="5">Baseplate J/gp47 family protein</fullName>
    </submittedName>
</protein>
<evidence type="ECO:0000313" key="6">
    <source>
        <dbReference type="Proteomes" id="UP001597497"/>
    </source>
</evidence>
<reference evidence="6" key="1">
    <citation type="journal article" date="2019" name="Int. J. Syst. Evol. Microbiol.">
        <title>The Global Catalogue of Microorganisms (GCM) 10K type strain sequencing project: providing services to taxonomists for standard genome sequencing and annotation.</title>
        <authorList>
            <consortium name="The Broad Institute Genomics Platform"/>
            <consortium name="The Broad Institute Genome Sequencing Center for Infectious Disease"/>
            <person name="Wu L."/>
            <person name="Ma J."/>
        </authorList>
    </citation>
    <scope>NUCLEOTIDE SEQUENCE [LARGE SCALE GENOMIC DNA]</scope>
    <source>
        <strain evidence="6">KCTC 33676</strain>
    </source>
</reference>
<evidence type="ECO:0000259" key="2">
    <source>
        <dbReference type="Pfam" id="PF04865"/>
    </source>
</evidence>